<dbReference type="AlphaFoldDB" id="A0A381U7G1"/>
<dbReference type="Pfam" id="PF01257">
    <property type="entry name" value="2Fe-2S_thioredx"/>
    <property type="match status" value="1"/>
</dbReference>
<evidence type="ECO:0000256" key="6">
    <source>
        <dbReference type="ARBA" id="ARBA00034078"/>
    </source>
</evidence>
<protein>
    <recommendedName>
        <fullName evidence="8">NAD(P)H-dependent oxidoreductase subunit E</fullName>
    </recommendedName>
</protein>
<comment type="similarity">
    <text evidence="1">Belongs to the complex I 24 kDa subunit family.</text>
</comment>
<organism evidence="7">
    <name type="scientific">marine metagenome</name>
    <dbReference type="NCBI Taxonomy" id="408172"/>
    <lineage>
        <taxon>unclassified sequences</taxon>
        <taxon>metagenomes</taxon>
        <taxon>ecological metagenomes</taxon>
    </lineage>
</organism>
<accession>A0A381U7G1</accession>
<evidence type="ECO:0008006" key="8">
    <source>
        <dbReference type="Google" id="ProtNLM"/>
    </source>
</evidence>
<dbReference type="GO" id="GO:0046872">
    <property type="term" value="F:metal ion binding"/>
    <property type="evidence" value="ECO:0007669"/>
    <property type="project" value="UniProtKB-KW"/>
</dbReference>
<dbReference type="InterPro" id="IPR036249">
    <property type="entry name" value="Thioredoxin-like_sf"/>
</dbReference>
<dbReference type="InterPro" id="IPR002023">
    <property type="entry name" value="NuoE-like"/>
</dbReference>
<proteinExistence type="inferred from homology"/>
<dbReference type="CDD" id="cd03064">
    <property type="entry name" value="TRX_Fd_NuoE"/>
    <property type="match status" value="1"/>
</dbReference>
<gene>
    <name evidence="7" type="ORF">METZ01_LOCUS77039</name>
</gene>
<dbReference type="PANTHER" id="PTHR43342">
    <property type="entry name" value="NADH-QUINONE OXIDOREDUCTASE, E SUBUNIT"/>
    <property type="match status" value="1"/>
</dbReference>
<dbReference type="PANTHER" id="PTHR43342:SF1">
    <property type="entry name" value="BIFURCATING [FEFE] HYDROGENASE GAMMA SUBUNIT"/>
    <property type="match status" value="1"/>
</dbReference>
<keyword evidence="5" id="KW-0411">Iron-sulfur</keyword>
<keyword evidence="3" id="KW-0479">Metal-binding</keyword>
<keyword evidence="4" id="KW-0408">Iron</keyword>
<dbReference type="InterPro" id="IPR042128">
    <property type="entry name" value="NuoE_dom"/>
</dbReference>
<sequence length="164" mass="17831">MPQRVREKVDLALRSQRQHTITVLSCLLAVQDAFGYIPKLCIDQVAKFTGSTVNDVWGVISFYTNFSVNPPGEHILEVCWGTSCHILGAMDIAKSVLEETNLENEGTSLDGRVTVRFNTCLGACANAPVVSVDHKLEGRMTPDKAKGIVVAIKNIVAEDLDIGC</sequence>
<keyword evidence="2" id="KW-0001">2Fe-2S</keyword>
<evidence type="ECO:0000256" key="4">
    <source>
        <dbReference type="ARBA" id="ARBA00023004"/>
    </source>
</evidence>
<dbReference type="EMBL" id="UINC01005889">
    <property type="protein sequence ID" value="SVA24185.1"/>
    <property type="molecule type" value="Genomic_DNA"/>
</dbReference>
<dbReference type="GO" id="GO:0016491">
    <property type="term" value="F:oxidoreductase activity"/>
    <property type="evidence" value="ECO:0007669"/>
    <property type="project" value="InterPro"/>
</dbReference>
<evidence type="ECO:0000313" key="7">
    <source>
        <dbReference type="EMBL" id="SVA24185.1"/>
    </source>
</evidence>
<evidence type="ECO:0000256" key="5">
    <source>
        <dbReference type="ARBA" id="ARBA00023014"/>
    </source>
</evidence>
<evidence type="ECO:0000256" key="1">
    <source>
        <dbReference type="ARBA" id="ARBA00010643"/>
    </source>
</evidence>
<reference evidence="7" key="1">
    <citation type="submission" date="2018-05" db="EMBL/GenBank/DDBJ databases">
        <authorList>
            <person name="Lanie J.A."/>
            <person name="Ng W.-L."/>
            <person name="Kazmierczak K.M."/>
            <person name="Andrzejewski T.M."/>
            <person name="Davidsen T.M."/>
            <person name="Wayne K.J."/>
            <person name="Tettelin H."/>
            <person name="Glass J.I."/>
            <person name="Rusch D."/>
            <person name="Podicherti R."/>
            <person name="Tsui H.-C.T."/>
            <person name="Winkler M.E."/>
        </authorList>
    </citation>
    <scope>NUCLEOTIDE SEQUENCE</scope>
</reference>
<comment type="cofactor">
    <cofactor evidence="6">
        <name>[2Fe-2S] cluster</name>
        <dbReference type="ChEBI" id="CHEBI:190135"/>
    </cofactor>
</comment>
<dbReference type="PIRSF" id="PIRSF000216">
    <property type="entry name" value="NADH_DH_24kDa"/>
    <property type="match status" value="1"/>
</dbReference>
<dbReference type="PROSITE" id="PS01099">
    <property type="entry name" value="COMPLEX1_24K"/>
    <property type="match status" value="1"/>
</dbReference>
<dbReference type="InterPro" id="IPR028431">
    <property type="entry name" value="NADP_DH_HndA-like"/>
</dbReference>
<dbReference type="GO" id="GO:0051537">
    <property type="term" value="F:2 iron, 2 sulfur cluster binding"/>
    <property type="evidence" value="ECO:0007669"/>
    <property type="project" value="UniProtKB-KW"/>
</dbReference>
<dbReference type="InterPro" id="IPR041921">
    <property type="entry name" value="NuoE_N"/>
</dbReference>
<name>A0A381U7G1_9ZZZZ</name>
<evidence type="ECO:0000256" key="2">
    <source>
        <dbReference type="ARBA" id="ARBA00022714"/>
    </source>
</evidence>
<dbReference type="SUPFAM" id="SSF52833">
    <property type="entry name" value="Thioredoxin-like"/>
    <property type="match status" value="1"/>
</dbReference>
<dbReference type="Gene3D" id="3.40.30.10">
    <property type="entry name" value="Glutaredoxin"/>
    <property type="match status" value="1"/>
</dbReference>
<dbReference type="Gene3D" id="1.10.10.1590">
    <property type="entry name" value="NADH-quinone oxidoreductase subunit E"/>
    <property type="match status" value="1"/>
</dbReference>
<evidence type="ECO:0000256" key="3">
    <source>
        <dbReference type="ARBA" id="ARBA00022723"/>
    </source>
</evidence>